<dbReference type="PANTHER" id="PTHR32487">
    <property type="entry name" value="3-OXO-DELTA(4,5)-STEROID 5-BETA-REDUCTASE"/>
    <property type="match status" value="1"/>
</dbReference>
<dbReference type="EMBL" id="PDLM01000002">
    <property type="protein sequence ID" value="RDW85276.1"/>
    <property type="molecule type" value="Genomic_DNA"/>
</dbReference>
<comment type="caution">
    <text evidence="2">The sequence shown here is derived from an EMBL/GenBank/DDBJ whole genome shotgun (WGS) entry which is preliminary data.</text>
</comment>
<dbReference type="OrthoDB" id="1731983at2759"/>
<organism evidence="2 3">
    <name type="scientific">Coleophoma cylindrospora</name>
    <dbReference type="NCBI Taxonomy" id="1849047"/>
    <lineage>
        <taxon>Eukaryota</taxon>
        <taxon>Fungi</taxon>
        <taxon>Dikarya</taxon>
        <taxon>Ascomycota</taxon>
        <taxon>Pezizomycotina</taxon>
        <taxon>Leotiomycetes</taxon>
        <taxon>Helotiales</taxon>
        <taxon>Dermateaceae</taxon>
        <taxon>Coleophoma</taxon>
    </lineage>
</organism>
<dbReference type="Pfam" id="PF22917">
    <property type="entry name" value="PRISE"/>
    <property type="match status" value="1"/>
</dbReference>
<sequence length="422" mass="47565">MSSSKALTIQSKGIFHGLPTIPEPFKGLRAIVAGASGMSGQHMTQVLAQSPQRWEKVYAVSRSPPSVKAENIQHISIDLLSRPEDIATALRDHGVVADIVFFFSYVQLHPEPDEPVFGSADRLCEVNGRLLQNLLGALDLCSIVPQRILLQTGLKTYDVHLGPVSIPMVESDPRTNVEPNFYYTQEDILIEYCKTRMLKYNITHPSWILGAVQGSLMNIFYPLAVYASVQKYHKRPLLFPGDLIAWDKAQPISSGTLNSFFHEWLVLNPDAGNQSLNIWDGSDFTWGKFWPVLARWYGLDWEPPQSGTEYTEIEMPVTPRGYGPPGRVRYSFDLVDWATAPDVLRAWSVLSKEHNLHNNPFENVAELFAPLQFSCAISWSWTVSMDKARKLGWHGYVDSVESMRQAFETFAELRMIPPIPST</sequence>
<feature type="domain" description="PRISE-like Rossmann-fold" evidence="1">
    <location>
        <begin position="30"/>
        <end position="301"/>
    </location>
</feature>
<dbReference type="Gene3D" id="3.40.50.720">
    <property type="entry name" value="NAD(P)-binding Rossmann-like Domain"/>
    <property type="match status" value="1"/>
</dbReference>
<evidence type="ECO:0000313" key="3">
    <source>
        <dbReference type="Proteomes" id="UP000256645"/>
    </source>
</evidence>
<evidence type="ECO:0000313" key="2">
    <source>
        <dbReference type="EMBL" id="RDW85276.1"/>
    </source>
</evidence>
<proteinExistence type="predicted"/>
<dbReference type="STRING" id="1849047.A0A3D8SG55"/>
<evidence type="ECO:0000259" key="1">
    <source>
        <dbReference type="Pfam" id="PF22917"/>
    </source>
</evidence>
<dbReference type="CDD" id="cd08948">
    <property type="entry name" value="5beta-POR_like_SDR_a"/>
    <property type="match status" value="1"/>
</dbReference>
<dbReference type="Proteomes" id="UP000256645">
    <property type="component" value="Unassembled WGS sequence"/>
</dbReference>
<name>A0A3D8SG55_9HELO</name>
<dbReference type="SUPFAM" id="SSF51735">
    <property type="entry name" value="NAD(P)-binding Rossmann-fold domains"/>
    <property type="match status" value="1"/>
</dbReference>
<reference evidence="2 3" key="1">
    <citation type="journal article" date="2018" name="IMA Fungus">
        <title>IMA Genome-F 9: Draft genome sequence of Annulohypoxylon stygium, Aspergillus mulundensis, Berkeleyomyces basicola (syn. Thielaviopsis basicola), Ceratocystis smalleyi, two Cercospora beticola strains, Coleophoma cylindrospora, Fusarium fracticaudum, Phialophora cf. hyalina, and Morchella septimelata.</title>
        <authorList>
            <person name="Wingfield B.D."/>
            <person name="Bills G.F."/>
            <person name="Dong Y."/>
            <person name="Huang W."/>
            <person name="Nel W.J."/>
            <person name="Swalarsk-Parry B.S."/>
            <person name="Vaghefi N."/>
            <person name="Wilken P.M."/>
            <person name="An Z."/>
            <person name="de Beer Z.W."/>
            <person name="De Vos L."/>
            <person name="Chen L."/>
            <person name="Duong T.A."/>
            <person name="Gao Y."/>
            <person name="Hammerbacher A."/>
            <person name="Kikkert J.R."/>
            <person name="Li Y."/>
            <person name="Li H."/>
            <person name="Li K."/>
            <person name="Li Q."/>
            <person name="Liu X."/>
            <person name="Ma X."/>
            <person name="Naidoo K."/>
            <person name="Pethybridge S.J."/>
            <person name="Sun J."/>
            <person name="Steenkamp E.T."/>
            <person name="van der Nest M.A."/>
            <person name="van Wyk S."/>
            <person name="Wingfield M.J."/>
            <person name="Xiong C."/>
            <person name="Yue Q."/>
            <person name="Zhang X."/>
        </authorList>
    </citation>
    <scope>NUCLEOTIDE SEQUENCE [LARGE SCALE GENOMIC DNA]</scope>
    <source>
        <strain evidence="2 3">BP6252</strain>
    </source>
</reference>
<dbReference type="PANTHER" id="PTHR32487:SF29">
    <property type="entry name" value="NAD-DEPENDENT EPIMERASE_DEHYDRATASE DOMAIN-CONTAINING PROTEIN"/>
    <property type="match status" value="1"/>
</dbReference>
<keyword evidence="3" id="KW-1185">Reference proteome</keyword>
<dbReference type="AlphaFoldDB" id="A0A3D8SG55"/>
<dbReference type="InterPro" id="IPR055222">
    <property type="entry name" value="PRISE-like_Rossmann-fold"/>
</dbReference>
<dbReference type="InterPro" id="IPR036291">
    <property type="entry name" value="NAD(P)-bd_dom_sf"/>
</dbReference>
<gene>
    <name evidence="2" type="ORF">BP6252_02866</name>
</gene>
<accession>A0A3D8SG55</accession>
<protein>
    <recommendedName>
        <fullName evidence="1">PRISE-like Rossmann-fold domain-containing protein</fullName>
    </recommendedName>
</protein>